<dbReference type="PROSITE" id="PS00369">
    <property type="entry name" value="PTS_HPR_HIS"/>
    <property type="match status" value="1"/>
</dbReference>
<dbReference type="AlphaFoldDB" id="A0A395XMM9"/>
<protein>
    <recommendedName>
        <fullName evidence="3">Phosphocarrier protein HPr</fullName>
    </recommendedName>
</protein>
<dbReference type="PANTHER" id="PTHR33705:SF2">
    <property type="entry name" value="PHOSPHOCARRIER PROTEIN NPR"/>
    <property type="match status" value="1"/>
</dbReference>
<evidence type="ECO:0000259" key="6">
    <source>
        <dbReference type="PROSITE" id="PS51350"/>
    </source>
</evidence>
<evidence type="ECO:0000256" key="3">
    <source>
        <dbReference type="ARBA" id="ARBA00020422"/>
    </source>
</evidence>
<evidence type="ECO:0000313" key="9">
    <source>
        <dbReference type="EMBL" id="RHF80019.1"/>
    </source>
</evidence>
<dbReference type="InterPro" id="IPR050399">
    <property type="entry name" value="HPr"/>
</dbReference>
<dbReference type="EMBL" id="QRHN01000003">
    <property type="protein sequence ID" value="RHF80019.1"/>
    <property type="molecule type" value="Genomic_DNA"/>
</dbReference>
<evidence type="ECO:0000313" key="10">
    <source>
        <dbReference type="Proteomes" id="UP000266376"/>
    </source>
</evidence>
<dbReference type="SUPFAM" id="SSF55594">
    <property type="entry name" value="HPr-like"/>
    <property type="match status" value="1"/>
</dbReference>
<dbReference type="Proteomes" id="UP000283652">
    <property type="component" value="Unassembled WGS sequence"/>
</dbReference>
<name>A0A395XMM9_9FIRM</name>
<comment type="function">
    <text evidence="1">General (non sugar-specific) component of the phosphoenolpyruvate-dependent sugar phosphotransferase system (sugar PTS). This major carbohydrate active-transport system catalyzes the phosphorylation of incoming sugar substrates concomitantly with their translocation across the cell membrane. The phosphoryl group from phosphoenolpyruvate (PEP) is transferred to the phosphoryl carrier protein HPr by enzyme I. Phospho-HPr then transfers it to the PTS EIIA domain.</text>
</comment>
<proteinExistence type="predicted"/>
<dbReference type="EMBL" id="QRUK01000024">
    <property type="protein sequence ID" value="RGR57502.1"/>
    <property type="molecule type" value="Genomic_DNA"/>
</dbReference>
<evidence type="ECO:0000256" key="2">
    <source>
        <dbReference type="ARBA" id="ARBA00004496"/>
    </source>
</evidence>
<dbReference type="InterPro" id="IPR000032">
    <property type="entry name" value="HPr-like"/>
</dbReference>
<dbReference type="PRINTS" id="PR00107">
    <property type="entry name" value="PHOSPHOCPHPR"/>
</dbReference>
<accession>A0A395XMM9</accession>
<dbReference type="Gene3D" id="3.30.1340.10">
    <property type="entry name" value="HPr-like"/>
    <property type="match status" value="1"/>
</dbReference>
<evidence type="ECO:0000313" key="8">
    <source>
        <dbReference type="EMBL" id="RGW54456.1"/>
    </source>
</evidence>
<dbReference type="CDD" id="cd00367">
    <property type="entry name" value="PTS-HPr_like"/>
    <property type="match status" value="1"/>
</dbReference>
<dbReference type="InterPro" id="IPR001020">
    <property type="entry name" value="PTS_HPr_His_P_site"/>
</dbReference>
<gene>
    <name evidence="9" type="ORF">DW658_04335</name>
    <name evidence="8" type="ORF">DWV67_04730</name>
    <name evidence="7" type="ORF">DWY33_11610</name>
</gene>
<evidence type="ECO:0000313" key="12">
    <source>
        <dbReference type="Proteomes" id="UP000285666"/>
    </source>
</evidence>
<dbReference type="RefSeq" id="WP_118236779.1">
    <property type="nucleotide sequence ID" value="NZ_QRHN01000003.1"/>
</dbReference>
<keyword evidence="5" id="KW-0598">Phosphotransferase system</keyword>
<sequence>MKEFKYVITDAEGIHARPATMLVKKAAGFKSNINIEAEGKKVNAKGVLGVMGLGAKKGAEITVTVDGEDEEIAAAELETFLKENL</sequence>
<dbReference type="GO" id="GO:0005737">
    <property type="term" value="C:cytoplasm"/>
    <property type="evidence" value="ECO:0007669"/>
    <property type="project" value="UniProtKB-SubCell"/>
</dbReference>
<dbReference type="InterPro" id="IPR035895">
    <property type="entry name" value="HPr-like_sf"/>
</dbReference>
<comment type="caution">
    <text evidence="8">The sequence shown here is derived from an EMBL/GenBank/DDBJ whole genome shotgun (WGS) entry which is preliminary data.</text>
</comment>
<dbReference type="Proteomes" id="UP000266376">
    <property type="component" value="Unassembled WGS sequence"/>
</dbReference>
<organism evidence="8 10">
    <name type="scientific">Dorea formicigenerans</name>
    <dbReference type="NCBI Taxonomy" id="39486"/>
    <lineage>
        <taxon>Bacteria</taxon>
        <taxon>Bacillati</taxon>
        <taxon>Bacillota</taxon>
        <taxon>Clostridia</taxon>
        <taxon>Lachnospirales</taxon>
        <taxon>Lachnospiraceae</taxon>
        <taxon>Dorea</taxon>
    </lineage>
</organism>
<feature type="domain" description="HPr" evidence="6">
    <location>
        <begin position="1"/>
        <end position="85"/>
    </location>
</feature>
<evidence type="ECO:0000256" key="4">
    <source>
        <dbReference type="ARBA" id="ARBA00022490"/>
    </source>
</evidence>
<comment type="subcellular location">
    <subcellularLocation>
        <location evidence="2">Cytoplasm</location>
    </subcellularLocation>
</comment>
<evidence type="ECO:0000256" key="1">
    <source>
        <dbReference type="ARBA" id="ARBA00003681"/>
    </source>
</evidence>
<keyword evidence="4" id="KW-0963">Cytoplasm</keyword>
<dbReference type="Pfam" id="PF00381">
    <property type="entry name" value="PTS-HPr"/>
    <property type="match status" value="1"/>
</dbReference>
<dbReference type="Proteomes" id="UP000285666">
    <property type="component" value="Unassembled WGS sequence"/>
</dbReference>
<evidence type="ECO:0000256" key="5">
    <source>
        <dbReference type="ARBA" id="ARBA00022683"/>
    </source>
</evidence>
<dbReference type="GO" id="GO:0009401">
    <property type="term" value="P:phosphoenolpyruvate-dependent sugar phosphotransferase system"/>
    <property type="evidence" value="ECO:0007669"/>
    <property type="project" value="UniProtKB-KW"/>
</dbReference>
<dbReference type="NCBIfam" id="TIGR01003">
    <property type="entry name" value="PTS_HPr_family"/>
    <property type="match status" value="1"/>
</dbReference>
<reference evidence="10 11" key="1">
    <citation type="submission" date="2018-08" db="EMBL/GenBank/DDBJ databases">
        <title>A genome reference for cultivated species of the human gut microbiota.</title>
        <authorList>
            <person name="Zou Y."/>
            <person name="Xue W."/>
            <person name="Luo G."/>
        </authorList>
    </citation>
    <scope>NUCLEOTIDE SEQUENCE [LARGE SCALE GENOMIC DNA]</scope>
    <source>
        <strain evidence="8 10">AF12-11</strain>
        <strain evidence="7 11">AF25-11</strain>
        <strain evidence="9 12">AM23-7AC</strain>
    </source>
</reference>
<dbReference type="EMBL" id="QSAJ01000008">
    <property type="protein sequence ID" value="RGW54456.1"/>
    <property type="molecule type" value="Genomic_DNA"/>
</dbReference>
<dbReference type="PANTHER" id="PTHR33705">
    <property type="entry name" value="PHOSPHOCARRIER PROTEIN HPR"/>
    <property type="match status" value="1"/>
</dbReference>
<dbReference type="PROSITE" id="PS51350">
    <property type="entry name" value="PTS_HPR_DOM"/>
    <property type="match status" value="1"/>
</dbReference>
<evidence type="ECO:0000313" key="7">
    <source>
        <dbReference type="EMBL" id="RGR57502.1"/>
    </source>
</evidence>
<evidence type="ECO:0000313" key="11">
    <source>
        <dbReference type="Proteomes" id="UP000283652"/>
    </source>
</evidence>